<reference evidence="1" key="1">
    <citation type="submission" date="2022-10" db="EMBL/GenBank/DDBJ databases">
        <title>Complete Genome of Trichothecium roseum strain YXFP-22015, a Plant Pathogen Isolated from Citrus.</title>
        <authorList>
            <person name="Wang Y."/>
            <person name="Zhu L."/>
        </authorList>
    </citation>
    <scope>NUCLEOTIDE SEQUENCE</scope>
    <source>
        <strain evidence="1">YXFP-22015</strain>
    </source>
</reference>
<name>A0ACC0UX42_9HYPO</name>
<comment type="caution">
    <text evidence="1">The sequence shown here is derived from an EMBL/GenBank/DDBJ whole genome shotgun (WGS) entry which is preliminary data.</text>
</comment>
<protein>
    <submittedName>
        <fullName evidence="1">Uncharacterized protein</fullName>
    </submittedName>
</protein>
<accession>A0ACC0UX42</accession>
<keyword evidence="2" id="KW-1185">Reference proteome</keyword>
<dbReference type="Proteomes" id="UP001163324">
    <property type="component" value="Chromosome 6"/>
</dbReference>
<proteinExistence type="predicted"/>
<gene>
    <name evidence="1" type="ORF">N3K66_006425</name>
</gene>
<evidence type="ECO:0000313" key="1">
    <source>
        <dbReference type="EMBL" id="KAI9898065.1"/>
    </source>
</evidence>
<evidence type="ECO:0000313" key="2">
    <source>
        <dbReference type="Proteomes" id="UP001163324"/>
    </source>
</evidence>
<sequence length="568" mass="63330">MEAPVSHIISLFACSECKSRKLRCDRQKPACGRCSKNGETCRYPTSRKRPVYNLQPKPKLSELEERLMELEEKLRAKEAAEQRGAPHTPESLPESSMSTTGRYEQLPPQSQIEELTNIYFSKLQVDMPMIHPQRYLASLYRPPHMQPPMCLQYAIMAVAATTTSHYAATAEAYYRRARHYLEADEMREDGRHLITVAHAQTWVLLSQFEAQNVWFARASMSTSRAVRLCQILGLHVLDAQHPGVNPSLPPPVDWVEAEERRRTFWAAFALDRTTSTTGSWPALMDVNRIQTRLPSSTEEFERGIPTKGPTLNQALTYTHTTTKSSFAHRIVASHLFHECYSSSYADAEFGGIDNDKYWSDFHRLNDGIQVACMRLPEHLQCPPNVNDPTAVLVNLQLNTATICLYRSASSHIRRSGMPPLIPIHTEHRVLPAAQAIVTIVALVEDVTSRFRNPTTAFAAFMAGMAFLRDWSTGSAGDPGSMDKTLALMDVMVDIGEENLVTASLAVHMAHELYKTGIDPGAMAKVSKLIEKMDLGSPLLGKEDGESGAVVLCPLEARFGPKGPHDGVF</sequence>
<dbReference type="EMBL" id="CM047945">
    <property type="protein sequence ID" value="KAI9898065.1"/>
    <property type="molecule type" value="Genomic_DNA"/>
</dbReference>
<organism evidence="1 2">
    <name type="scientific">Trichothecium roseum</name>
    <dbReference type="NCBI Taxonomy" id="47278"/>
    <lineage>
        <taxon>Eukaryota</taxon>
        <taxon>Fungi</taxon>
        <taxon>Dikarya</taxon>
        <taxon>Ascomycota</taxon>
        <taxon>Pezizomycotina</taxon>
        <taxon>Sordariomycetes</taxon>
        <taxon>Hypocreomycetidae</taxon>
        <taxon>Hypocreales</taxon>
        <taxon>Hypocreales incertae sedis</taxon>
        <taxon>Trichothecium</taxon>
    </lineage>
</organism>